<keyword evidence="2" id="KW-0472">Membrane</keyword>
<feature type="compositionally biased region" description="Basic and acidic residues" evidence="1">
    <location>
        <begin position="562"/>
        <end position="571"/>
    </location>
</feature>
<feature type="compositionally biased region" description="Polar residues" evidence="1">
    <location>
        <begin position="379"/>
        <end position="392"/>
    </location>
</feature>
<evidence type="ECO:0008006" key="5">
    <source>
        <dbReference type="Google" id="ProtNLM"/>
    </source>
</evidence>
<feature type="region of interest" description="Disordered" evidence="1">
    <location>
        <begin position="707"/>
        <end position="728"/>
    </location>
</feature>
<evidence type="ECO:0000256" key="2">
    <source>
        <dbReference type="SAM" id="Phobius"/>
    </source>
</evidence>
<dbReference type="STRING" id="1051891.A0A0C3QWS3"/>
<gene>
    <name evidence="3" type="ORF">M407DRAFT_3479</name>
</gene>
<reference evidence="4" key="2">
    <citation type="submission" date="2015-01" db="EMBL/GenBank/DDBJ databases">
        <title>Evolutionary Origins and Diversification of the Mycorrhizal Mutualists.</title>
        <authorList>
            <consortium name="DOE Joint Genome Institute"/>
            <consortium name="Mycorrhizal Genomics Consortium"/>
            <person name="Kohler A."/>
            <person name="Kuo A."/>
            <person name="Nagy L.G."/>
            <person name="Floudas D."/>
            <person name="Copeland A."/>
            <person name="Barry K.W."/>
            <person name="Cichocki N."/>
            <person name="Veneault-Fourrey C."/>
            <person name="LaButti K."/>
            <person name="Lindquist E.A."/>
            <person name="Lipzen A."/>
            <person name="Lundell T."/>
            <person name="Morin E."/>
            <person name="Murat C."/>
            <person name="Riley R."/>
            <person name="Ohm R."/>
            <person name="Sun H."/>
            <person name="Tunlid A."/>
            <person name="Henrissat B."/>
            <person name="Grigoriev I.V."/>
            <person name="Hibbett D.S."/>
            <person name="Martin F."/>
        </authorList>
    </citation>
    <scope>NUCLEOTIDE SEQUENCE [LARGE SCALE GENOMIC DNA]</scope>
    <source>
        <strain evidence="4">MUT 4182</strain>
    </source>
</reference>
<keyword evidence="2" id="KW-0812">Transmembrane</keyword>
<feature type="compositionally biased region" description="Basic and acidic residues" evidence="1">
    <location>
        <begin position="393"/>
        <end position="402"/>
    </location>
</feature>
<dbReference type="Proteomes" id="UP000054248">
    <property type="component" value="Unassembled WGS sequence"/>
</dbReference>
<evidence type="ECO:0000256" key="1">
    <source>
        <dbReference type="SAM" id="MobiDB-lite"/>
    </source>
</evidence>
<feature type="region of interest" description="Disordered" evidence="1">
    <location>
        <begin position="338"/>
        <end position="488"/>
    </location>
</feature>
<feature type="compositionally biased region" description="Polar residues" evidence="1">
    <location>
        <begin position="421"/>
        <end position="452"/>
    </location>
</feature>
<proteinExistence type="predicted"/>
<dbReference type="AlphaFoldDB" id="A0A0C3QWS3"/>
<name>A0A0C3QWS3_9AGAM</name>
<protein>
    <recommendedName>
        <fullName evidence="5">Dystroglycan-type cadherin-like domain-containing protein</fullName>
    </recommendedName>
</protein>
<feature type="compositionally biased region" description="Polar residues" evidence="1">
    <location>
        <begin position="712"/>
        <end position="728"/>
    </location>
</feature>
<feature type="transmembrane region" description="Helical" evidence="2">
    <location>
        <begin position="309"/>
        <end position="332"/>
    </location>
</feature>
<feature type="compositionally biased region" description="Basic and acidic residues" evidence="1">
    <location>
        <begin position="774"/>
        <end position="783"/>
    </location>
</feature>
<feature type="compositionally biased region" description="Basic and acidic residues" evidence="1">
    <location>
        <begin position="347"/>
        <end position="368"/>
    </location>
</feature>
<dbReference type="HOGENOM" id="CLU_357950_0_0_1"/>
<keyword evidence="2" id="KW-1133">Transmembrane helix</keyword>
<sequence>MHSTSTLESTTNSNLACEATPADGSALPSWLSFDPTSLVFQGRTPSAASSLNLTVACSDSSKSNPALDWFTFQVGNHSLELKQHLEPLEAMPSNDIKFNTSRILEDVVIDGSPPMTEDAVNLTVVIEDANWLHWDSPSQFVFGRVPDDITGLAPTILLQIADRDGNNFTTNLPVSLKEPFFYSTRLPAVPFVPYQPFSFDLRPFIRVPIPPNLSVTMQYSNFTDSSLSTMLQFDSTAFKVTSTPPATTTQLNPIFYTLVASTGSVISGTLIFTATDPSSGLISQTSIDLLPPINGSLVITGPPDVQLKLHIALIAILCVITALCILFALLCFRNMRRQKRQPMRSSQAKEKTEGGQEERNLGVEDGKETASTGIAGPAHQTQPPGSPLSSRRSTTEEARNGEGDGTLAPGLSMETSRETSENQTDVRQPSPIPSLNVQHPHNSLGNTSNSAKSDGASHNERTDIESLSHSRNTPSDQRTPDSTVPRRHSLMKFARAISPGLLRDSVNRIRSITPGPSGSPRYDLSGSWAKDSDSTVDTSKADLYAMMRRPRDEEQGTYSDSRSSDSLREVSRGIPGLPNNPSPHPLGSYWSPSRYDEDSFRPQFSPSPSRKIEDCSHVSAGELCARLEQSSRDLSLRDLQSSPVRYTGYRGAFVANLDTPTPEELDLGDIPSPFDSPFGLSSWPMQARPMRIPTSYSQGRVPLDRQEYESSPEPSFQACSGFSGEGSTEFQLAPRWDFSLRPLPTDTKQDEYIGPSVMANGSPSHLRPPTALSSREDSKNWEY</sequence>
<dbReference type="OrthoDB" id="414243at2759"/>
<reference evidence="3 4" key="1">
    <citation type="submission" date="2014-04" db="EMBL/GenBank/DDBJ databases">
        <authorList>
            <consortium name="DOE Joint Genome Institute"/>
            <person name="Kuo A."/>
            <person name="Girlanda M."/>
            <person name="Perotto S."/>
            <person name="Kohler A."/>
            <person name="Nagy L.G."/>
            <person name="Floudas D."/>
            <person name="Copeland A."/>
            <person name="Barry K.W."/>
            <person name="Cichocki N."/>
            <person name="Veneault-Fourrey C."/>
            <person name="LaButti K."/>
            <person name="Lindquist E.A."/>
            <person name="Lipzen A."/>
            <person name="Lundell T."/>
            <person name="Morin E."/>
            <person name="Murat C."/>
            <person name="Sun H."/>
            <person name="Tunlid A."/>
            <person name="Henrissat B."/>
            <person name="Grigoriev I.V."/>
            <person name="Hibbett D.S."/>
            <person name="Martin F."/>
            <person name="Nordberg H.P."/>
            <person name="Cantor M.N."/>
            <person name="Hua S.X."/>
        </authorList>
    </citation>
    <scope>NUCLEOTIDE SEQUENCE [LARGE SCALE GENOMIC DNA]</scope>
    <source>
        <strain evidence="3 4">MUT 4182</strain>
    </source>
</reference>
<feature type="compositionally biased region" description="Basic and acidic residues" evidence="1">
    <location>
        <begin position="455"/>
        <end position="468"/>
    </location>
</feature>
<dbReference type="GO" id="GO:0005509">
    <property type="term" value="F:calcium ion binding"/>
    <property type="evidence" value="ECO:0007669"/>
    <property type="project" value="InterPro"/>
</dbReference>
<dbReference type="Gene3D" id="2.60.40.10">
    <property type="entry name" value="Immunoglobulins"/>
    <property type="match status" value="1"/>
</dbReference>
<dbReference type="GO" id="GO:0016020">
    <property type="term" value="C:membrane"/>
    <property type="evidence" value="ECO:0007669"/>
    <property type="project" value="InterPro"/>
</dbReference>
<feature type="region of interest" description="Disordered" evidence="1">
    <location>
        <begin position="741"/>
        <end position="783"/>
    </location>
</feature>
<dbReference type="SUPFAM" id="SSF49313">
    <property type="entry name" value="Cadherin-like"/>
    <property type="match status" value="1"/>
</dbReference>
<organism evidence="3 4">
    <name type="scientific">Tulasnella calospora MUT 4182</name>
    <dbReference type="NCBI Taxonomy" id="1051891"/>
    <lineage>
        <taxon>Eukaryota</taxon>
        <taxon>Fungi</taxon>
        <taxon>Dikarya</taxon>
        <taxon>Basidiomycota</taxon>
        <taxon>Agaricomycotina</taxon>
        <taxon>Agaricomycetes</taxon>
        <taxon>Cantharellales</taxon>
        <taxon>Tulasnellaceae</taxon>
        <taxon>Tulasnella</taxon>
    </lineage>
</organism>
<dbReference type="Pfam" id="PF05345">
    <property type="entry name" value="He_PIG"/>
    <property type="match status" value="1"/>
</dbReference>
<evidence type="ECO:0000313" key="4">
    <source>
        <dbReference type="Proteomes" id="UP000054248"/>
    </source>
</evidence>
<evidence type="ECO:0000313" key="3">
    <source>
        <dbReference type="EMBL" id="KIO34351.1"/>
    </source>
</evidence>
<feature type="region of interest" description="Disordered" evidence="1">
    <location>
        <begin position="508"/>
        <end position="591"/>
    </location>
</feature>
<dbReference type="InterPro" id="IPR015919">
    <property type="entry name" value="Cadherin-like_sf"/>
</dbReference>
<dbReference type="EMBL" id="KN822943">
    <property type="protein sequence ID" value="KIO34351.1"/>
    <property type="molecule type" value="Genomic_DNA"/>
</dbReference>
<feature type="compositionally biased region" description="Polar residues" evidence="1">
    <location>
        <begin position="469"/>
        <end position="482"/>
    </location>
</feature>
<dbReference type="InterPro" id="IPR013783">
    <property type="entry name" value="Ig-like_fold"/>
</dbReference>
<accession>A0A0C3QWS3</accession>
<keyword evidence="4" id="KW-1185">Reference proteome</keyword>